<dbReference type="GO" id="GO:0005506">
    <property type="term" value="F:iron ion binding"/>
    <property type="evidence" value="ECO:0007669"/>
    <property type="project" value="InterPro"/>
</dbReference>
<dbReference type="GO" id="GO:0004497">
    <property type="term" value="F:monooxygenase activity"/>
    <property type="evidence" value="ECO:0007669"/>
    <property type="project" value="UniProtKB-KW"/>
</dbReference>
<evidence type="ECO:0000256" key="4">
    <source>
        <dbReference type="ARBA" id="ARBA00022617"/>
    </source>
</evidence>
<dbReference type="GO" id="GO:0016705">
    <property type="term" value="F:oxidoreductase activity, acting on paired donors, with incorporation or reduction of molecular oxygen"/>
    <property type="evidence" value="ECO:0007669"/>
    <property type="project" value="InterPro"/>
</dbReference>
<evidence type="ECO:0000256" key="2">
    <source>
        <dbReference type="ARBA" id="ARBA00005179"/>
    </source>
</evidence>
<comment type="similarity">
    <text evidence="3 10">Belongs to the cytochrome P450 family.</text>
</comment>
<accession>A0A0C3ASF0</accession>
<keyword evidence="11" id="KW-0812">Transmembrane</keyword>
<feature type="transmembrane region" description="Helical" evidence="11">
    <location>
        <begin position="299"/>
        <end position="318"/>
    </location>
</feature>
<keyword evidence="7 9" id="KW-0408">Iron</keyword>
<feature type="transmembrane region" description="Helical" evidence="11">
    <location>
        <begin position="43"/>
        <end position="69"/>
    </location>
</feature>
<evidence type="ECO:0000313" key="13">
    <source>
        <dbReference type="Proteomes" id="UP000054097"/>
    </source>
</evidence>
<feature type="transmembrane region" description="Helical" evidence="11">
    <location>
        <begin position="272"/>
        <end position="292"/>
    </location>
</feature>
<gene>
    <name evidence="12" type="ORF">M408DRAFT_18227</name>
</gene>
<evidence type="ECO:0000313" key="12">
    <source>
        <dbReference type="EMBL" id="KIM22191.1"/>
    </source>
</evidence>
<comment type="pathway">
    <text evidence="2">Secondary metabolite biosynthesis.</text>
</comment>
<keyword evidence="4 9" id="KW-0349">Heme</keyword>
<dbReference type="HOGENOM" id="CLU_001570_25_0_1"/>
<dbReference type="EMBL" id="KN824361">
    <property type="protein sequence ID" value="KIM22191.1"/>
    <property type="molecule type" value="Genomic_DNA"/>
</dbReference>
<keyword evidence="8 10" id="KW-0503">Monooxygenase</keyword>
<keyword evidence="6 10" id="KW-0560">Oxidoreductase</keyword>
<dbReference type="AlphaFoldDB" id="A0A0C3ASF0"/>
<feature type="binding site" description="axial binding residue" evidence="9">
    <location>
        <position position="616"/>
    </location>
    <ligand>
        <name>heme</name>
        <dbReference type="ChEBI" id="CHEBI:30413"/>
    </ligand>
    <ligandPart>
        <name>Fe</name>
        <dbReference type="ChEBI" id="CHEBI:18248"/>
    </ligandPart>
</feature>
<feature type="transmembrane region" description="Helical" evidence="11">
    <location>
        <begin position="248"/>
        <end position="266"/>
    </location>
</feature>
<dbReference type="InterPro" id="IPR001128">
    <property type="entry name" value="Cyt_P450"/>
</dbReference>
<protein>
    <recommendedName>
        <fullName evidence="14">Cytochrome P450</fullName>
    </recommendedName>
</protein>
<dbReference type="InterPro" id="IPR036396">
    <property type="entry name" value="Cyt_P450_sf"/>
</dbReference>
<dbReference type="PRINTS" id="PR00463">
    <property type="entry name" value="EP450I"/>
</dbReference>
<dbReference type="PANTHER" id="PTHR24305">
    <property type="entry name" value="CYTOCHROME P450"/>
    <property type="match status" value="1"/>
</dbReference>
<comment type="cofactor">
    <cofactor evidence="1 9">
        <name>heme</name>
        <dbReference type="ChEBI" id="CHEBI:30413"/>
    </cofactor>
</comment>
<dbReference type="InterPro" id="IPR017972">
    <property type="entry name" value="Cyt_P450_CS"/>
</dbReference>
<evidence type="ECO:0008006" key="14">
    <source>
        <dbReference type="Google" id="ProtNLM"/>
    </source>
</evidence>
<keyword evidence="13" id="KW-1185">Reference proteome</keyword>
<evidence type="ECO:0000256" key="11">
    <source>
        <dbReference type="SAM" id="Phobius"/>
    </source>
</evidence>
<keyword evidence="11" id="KW-1133">Transmembrane helix</keyword>
<keyword evidence="5 9" id="KW-0479">Metal-binding</keyword>
<name>A0A0C3ASF0_SERVB</name>
<evidence type="ECO:0000256" key="6">
    <source>
        <dbReference type="ARBA" id="ARBA00023002"/>
    </source>
</evidence>
<evidence type="ECO:0000256" key="9">
    <source>
        <dbReference type="PIRSR" id="PIRSR602401-1"/>
    </source>
</evidence>
<dbReference type="InterPro" id="IPR050121">
    <property type="entry name" value="Cytochrome_P450_monoxygenase"/>
</dbReference>
<proteinExistence type="inferred from homology"/>
<keyword evidence="11" id="KW-0472">Membrane</keyword>
<evidence type="ECO:0000256" key="7">
    <source>
        <dbReference type="ARBA" id="ARBA00023004"/>
    </source>
</evidence>
<dbReference type="GO" id="GO:0020037">
    <property type="term" value="F:heme binding"/>
    <property type="evidence" value="ECO:0007669"/>
    <property type="project" value="InterPro"/>
</dbReference>
<feature type="transmembrane region" description="Helical" evidence="11">
    <location>
        <begin position="7"/>
        <end position="23"/>
    </location>
</feature>
<dbReference type="InterPro" id="IPR002401">
    <property type="entry name" value="Cyt_P450_E_grp-I"/>
</dbReference>
<evidence type="ECO:0000256" key="1">
    <source>
        <dbReference type="ARBA" id="ARBA00001971"/>
    </source>
</evidence>
<reference evidence="12 13" key="1">
    <citation type="submission" date="2014-04" db="EMBL/GenBank/DDBJ databases">
        <authorList>
            <consortium name="DOE Joint Genome Institute"/>
            <person name="Kuo A."/>
            <person name="Zuccaro A."/>
            <person name="Kohler A."/>
            <person name="Nagy L.G."/>
            <person name="Floudas D."/>
            <person name="Copeland A."/>
            <person name="Barry K.W."/>
            <person name="Cichocki N."/>
            <person name="Veneault-Fourrey C."/>
            <person name="LaButti K."/>
            <person name="Lindquist E.A."/>
            <person name="Lipzen A."/>
            <person name="Lundell T."/>
            <person name="Morin E."/>
            <person name="Murat C."/>
            <person name="Sun H."/>
            <person name="Tunlid A."/>
            <person name="Henrissat B."/>
            <person name="Grigoriev I.V."/>
            <person name="Hibbett D.S."/>
            <person name="Martin F."/>
            <person name="Nordberg H.P."/>
            <person name="Cantor M.N."/>
            <person name="Hua S.X."/>
        </authorList>
    </citation>
    <scope>NUCLEOTIDE SEQUENCE [LARGE SCALE GENOMIC DNA]</scope>
    <source>
        <strain evidence="12 13">MAFF 305830</strain>
    </source>
</reference>
<evidence type="ECO:0000256" key="8">
    <source>
        <dbReference type="ARBA" id="ARBA00023033"/>
    </source>
</evidence>
<sequence>MWNPTEWLLYGTATLLLFTYWRYRKAVSMVSDFPGLRLLVSPMSPLGFLLPAMPYPLLTYPGFSFPWVLKHKGFFAKLKSDTVSICAGDGRAILFTADVPFITRMTSYMSREVFPKPVEEYKVLSYLGSNLVICEGESWRRQRRIGAPAFSKGMFERLWLDMRDIVREMVEEEKWMERTSQDYDTPSSTTNSGYQLKQGELLVPNVVDLTLRMALGAIARAGFGMDFDWEAESSFTRGCDAFGNPRRWHWWLVCLGWLWTAADVVITPIHHFYSPLFTTIPTFITAVPIYLWNSWIAAPLRWACGVTFFFLAELWTVFSRPTDADFNPRKIKVHEALHLVAKDSTIRLAIPAWMMLLPIRRMRRMRLAFSSLESELRRLAEERKAHYLRESLDQEQLTDGPIKDHRSDLLNNLVKASMKDGADLEKGQTGGLVSGAIQKGLTDEEIIGNTYIYFLAGHETTAHSLAWTLALLAAYPEYQDAAVEEINNVWPSASETIRLFPPVQMIPKVAAQDVSVTVQTSNVNNAASAAPPTSEDGLISEKKSYGAVSKVDGSAEEVGNQTTFAVKKGTIIFMHTPGVHYNPRYWDKPEVFDPNRFLRGYNKDAFIPFGVGHRACLGRKFSEVESVAMLVHLLRNYSVHLAPTSPDGSVDVAAARAKFSEATVSITLTPKEIPLIFRRRVHS</sequence>
<dbReference type="Proteomes" id="UP000054097">
    <property type="component" value="Unassembled WGS sequence"/>
</dbReference>
<evidence type="ECO:0000256" key="10">
    <source>
        <dbReference type="RuleBase" id="RU000461"/>
    </source>
</evidence>
<evidence type="ECO:0000256" key="5">
    <source>
        <dbReference type="ARBA" id="ARBA00022723"/>
    </source>
</evidence>
<dbReference type="PROSITE" id="PS00086">
    <property type="entry name" value="CYTOCHROME_P450"/>
    <property type="match status" value="1"/>
</dbReference>
<dbReference type="STRING" id="933852.A0A0C3ASF0"/>
<reference evidence="13" key="2">
    <citation type="submission" date="2015-01" db="EMBL/GenBank/DDBJ databases">
        <title>Evolutionary Origins and Diversification of the Mycorrhizal Mutualists.</title>
        <authorList>
            <consortium name="DOE Joint Genome Institute"/>
            <consortium name="Mycorrhizal Genomics Consortium"/>
            <person name="Kohler A."/>
            <person name="Kuo A."/>
            <person name="Nagy L.G."/>
            <person name="Floudas D."/>
            <person name="Copeland A."/>
            <person name="Barry K.W."/>
            <person name="Cichocki N."/>
            <person name="Veneault-Fourrey C."/>
            <person name="LaButti K."/>
            <person name="Lindquist E.A."/>
            <person name="Lipzen A."/>
            <person name="Lundell T."/>
            <person name="Morin E."/>
            <person name="Murat C."/>
            <person name="Riley R."/>
            <person name="Ohm R."/>
            <person name="Sun H."/>
            <person name="Tunlid A."/>
            <person name="Henrissat B."/>
            <person name="Grigoriev I.V."/>
            <person name="Hibbett D.S."/>
            <person name="Martin F."/>
        </authorList>
    </citation>
    <scope>NUCLEOTIDE SEQUENCE [LARGE SCALE GENOMIC DNA]</scope>
    <source>
        <strain evidence="13">MAFF 305830</strain>
    </source>
</reference>
<dbReference type="OrthoDB" id="1470350at2759"/>
<organism evidence="12 13">
    <name type="scientific">Serendipita vermifera MAFF 305830</name>
    <dbReference type="NCBI Taxonomy" id="933852"/>
    <lineage>
        <taxon>Eukaryota</taxon>
        <taxon>Fungi</taxon>
        <taxon>Dikarya</taxon>
        <taxon>Basidiomycota</taxon>
        <taxon>Agaricomycotina</taxon>
        <taxon>Agaricomycetes</taxon>
        <taxon>Sebacinales</taxon>
        <taxon>Serendipitaceae</taxon>
        <taxon>Serendipita</taxon>
    </lineage>
</organism>
<dbReference type="Pfam" id="PF00067">
    <property type="entry name" value="p450"/>
    <property type="match status" value="2"/>
</dbReference>
<evidence type="ECO:0000256" key="3">
    <source>
        <dbReference type="ARBA" id="ARBA00010617"/>
    </source>
</evidence>
<dbReference type="SUPFAM" id="SSF48264">
    <property type="entry name" value="Cytochrome P450"/>
    <property type="match status" value="1"/>
</dbReference>
<dbReference type="Gene3D" id="1.10.630.10">
    <property type="entry name" value="Cytochrome P450"/>
    <property type="match status" value="2"/>
</dbReference>
<dbReference type="PRINTS" id="PR00385">
    <property type="entry name" value="P450"/>
</dbReference>
<dbReference type="PANTHER" id="PTHR24305:SF166">
    <property type="entry name" value="CYTOCHROME P450 12A4, MITOCHONDRIAL-RELATED"/>
    <property type="match status" value="1"/>
</dbReference>